<keyword evidence="3" id="KW-0808">Transferase</keyword>
<comment type="caution">
    <text evidence="3">The sequence shown here is derived from an EMBL/GenBank/DDBJ whole genome shotgun (WGS) entry which is preliminary data.</text>
</comment>
<dbReference type="PANTHER" id="PTHR43685">
    <property type="entry name" value="GLYCOSYLTRANSFERASE"/>
    <property type="match status" value="1"/>
</dbReference>
<dbReference type="AlphaFoldDB" id="A0A3E5B0V4"/>
<keyword evidence="1" id="KW-0472">Membrane</keyword>
<dbReference type="Proteomes" id="UP000260983">
    <property type="component" value="Unassembled WGS sequence"/>
</dbReference>
<proteinExistence type="predicted"/>
<gene>
    <name evidence="3" type="ORF">DXB65_21175</name>
</gene>
<sequence length="286" mass="33265">MKISLLLTSRDKREELKRFFLSCVQQTYKKFEVIFADQGDNYDLLANYKDINIVYRKISLCSLSKARNLMLPYISGDILMLADDDCWYEEFFFEKIVTYFIEYKSIALLLCNVKDPFSNRIYANRPVKDIKINSSNIFFLSTSIGICVNLHNVSGLDLHFKEQLGVGTYYGAGEDVYFAYEIFQTTKHQGQVMYKGSMFVYHPVILSSFTKKEKGLSYGLGTGALAAALFISGNNKHFFWFVDIFARSIVATFFYIILFNKELSSFYLLRTKGLLLGFWKYYKQNR</sequence>
<dbReference type="Gene3D" id="3.90.550.10">
    <property type="entry name" value="Spore Coat Polysaccharide Biosynthesis Protein SpsA, Chain A"/>
    <property type="match status" value="1"/>
</dbReference>
<feature type="domain" description="Glycosyltransferase 2-like" evidence="2">
    <location>
        <begin position="9"/>
        <end position="121"/>
    </location>
</feature>
<dbReference type="InterPro" id="IPR050834">
    <property type="entry name" value="Glycosyltransf_2"/>
</dbReference>
<keyword evidence="1" id="KW-0812">Transmembrane</keyword>
<dbReference type="Pfam" id="PF00535">
    <property type="entry name" value="Glycos_transf_2"/>
    <property type="match status" value="1"/>
</dbReference>
<dbReference type="EMBL" id="QSUL01000020">
    <property type="protein sequence ID" value="RGN31226.1"/>
    <property type="molecule type" value="Genomic_DNA"/>
</dbReference>
<dbReference type="GO" id="GO:0016740">
    <property type="term" value="F:transferase activity"/>
    <property type="evidence" value="ECO:0007669"/>
    <property type="project" value="UniProtKB-KW"/>
</dbReference>
<evidence type="ECO:0000256" key="1">
    <source>
        <dbReference type="SAM" id="Phobius"/>
    </source>
</evidence>
<evidence type="ECO:0000313" key="3">
    <source>
        <dbReference type="EMBL" id="RGN31226.1"/>
    </source>
</evidence>
<dbReference type="RefSeq" id="WP_117725471.1">
    <property type="nucleotide sequence ID" value="NZ_QSUL01000020.1"/>
</dbReference>
<accession>A0A3E5B0V4</accession>
<keyword evidence="1" id="KW-1133">Transmembrane helix</keyword>
<evidence type="ECO:0000259" key="2">
    <source>
        <dbReference type="Pfam" id="PF00535"/>
    </source>
</evidence>
<dbReference type="SUPFAM" id="SSF53448">
    <property type="entry name" value="Nucleotide-diphospho-sugar transferases"/>
    <property type="match status" value="1"/>
</dbReference>
<dbReference type="InterPro" id="IPR029044">
    <property type="entry name" value="Nucleotide-diphossugar_trans"/>
</dbReference>
<feature type="transmembrane region" description="Helical" evidence="1">
    <location>
        <begin position="238"/>
        <end position="260"/>
    </location>
</feature>
<protein>
    <submittedName>
        <fullName evidence="3">Glycosyltransferase family 2 protein</fullName>
    </submittedName>
</protein>
<dbReference type="PANTHER" id="PTHR43685:SF2">
    <property type="entry name" value="GLYCOSYLTRANSFERASE 2-LIKE DOMAIN-CONTAINING PROTEIN"/>
    <property type="match status" value="1"/>
</dbReference>
<dbReference type="InterPro" id="IPR001173">
    <property type="entry name" value="Glyco_trans_2-like"/>
</dbReference>
<dbReference type="CDD" id="cd00761">
    <property type="entry name" value="Glyco_tranf_GTA_type"/>
    <property type="match status" value="1"/>
</dbReference>
<evidence type="ECO:0000313" key="4">
    <source>
        <dbReference type="Proteomes" id="UP000260983"/>
    </source>
</evidence>
<reference evidence="3 4" key="1">
    <citation type="submission" date="2018-08" db="EMBL/GenBank/DDBJ databases">
        <title>A genome reference for cultivated species of the human gut microbiota.</title>
        <authorList>
            <person name="Zou Y."/>
            <person name="Xue W."/>
            <person name="Luo G."/>
        </authorList>
    </citation>
    <scope>NUCLEOTIDE SEQUENCE [LARGE SCALE GENOMIC DNA]</scope>
    <source>
        <strain evidence="3 4">OM05-15BH</strain>
    </source>
</reference>
<name>A0A3E5B0V4_9BACE</name>
<feature type="transmembrane region" description="Helical" evidence="1">
    <location>
        <begin position="215"/>
        <end position="232"/>
    </location>
</feature>
<organism evidence="3 4">
    <name type="scientific">Bacteroides oleiciplenus</name>
    <dbReference type="NCBI Taxonomy" id="626931"/>
    <lineage>
        <taxon>Bacteria</taxon>
        <taxon>Pseudomonadati</taxon>
        <taxon>Bacteroidota</taxon>
        <taxon>Bacteroidia</taxon>
        <taxon>Bacteroidales</taxon>
        <taxon>Bacteroidaceae</taxon>
        <taxon>Bacteroides</taxon>
    </lineage>
</organism>